<name>E8ZGK0_MYCHL</name>
<evidence type="ECO:0000256" key="1">
    <source>
        <dbReference type="ARBA" id="ARBA00011245"/>
    </source>
</evidence>
<evidence type="ECO:0000256" key="3">
    <source>
        <dbReference type="ARBA" id="ARBA00022723"/>
    </source>
</evidence>
<evidence type="ECO:0000256" key="6">
    <source>
        <dbReference type="ARBA" id="ARBA00022840"/>
    </source>
</evidence>
<evidence type="ECO:0000256" key="9">
    <source>
        <dbReference type="ARBA" id="ARBA00047398"/>
    </source>
</evidence>
<feature type="domain" description="tRNA synthetases class I catalytic" evidence="11">
    <location>
        <begin position="19"/>
        <end position="295"/>
    </location>
</feature>
<keyword evidence="7 10" id="KW-0648">Protein biosynthesis</keyword>
<dbReference type="GO" id="GO:0008270">
    <property type="term" value="F:zinc ion binding"/>
    <property type="evidence" value="ECO:0007669"/>
    <property type="project" value="UniProtKB-UniRule"/>
</dbReference>
<comment type="cofactor">
    <cofactor evidence="10">
        <name>Zn(2+)</name>
        <dbReference type="ChEBI" id="CHEBI:29105"/>
    </cofactor>
    <text evidence="10">Binds 1 zinc ion per subunit.</text>
</comment>
<keyword evidence="3 10" id="KW-0479">Metal-binding</keyword>
<organism evidence="12 13">
    <name type="scientific">Mycoplasma haemofelis (strain Langford 1)</name>
    <name type="common">Haemobartonella felis</name>
    <dbReference type="NCBI Taxonomy" id="941640"/>
    <lineage>
        <taxon>Bacteria</taxon>
        <taxon>Bacillati</taxon>
        <taxon>Mycoplasmatota</taxon>
        <taxon>Mollicutes</taxon>
        <taxon>Mycoplasmataceae</taxon>
        <taxon>Mycoplasma</taxon>
    </lineage>
</organism>
<keyword evidence="10" id="KW-0963">Cytoplasm</keyword>
<keyword evidence="8 10" id="KW-0030">Aminoacyl-tRNA synthetase</keyword>
<dbReference type="Proteomes" id="UP000008637">
    <property type="component" value="Chromosome"/>
</dbReference>
<feature type="binding site" evidence="10">
    <location>
        <position position="192"/>
    </location>
    <ligand>
        <name>Zn(2+)</name>
        <dbReference type="ChEBI" id="CHEBI:29105"/>
    </ligand>
</feature>
<evidence type="ECO:0000256" key="7">
    <source>
        <dbReference type="ARBA" id="ARBA00022917"/>
    </source>
</evidence>
<evidence type="ECO:0000313" key="13">
    <source>
        <dbReference type="Proteomes" id="UP000008637"/>
    </source>
</evidence>
<evidence type="ECO:0000256" key="10">
    <source>
        <dbReference type="HAMAP-Rule" id="MF_00041"/>
    </source>
</evidence>
<comment type="subunit">
    <text evidence="1 10">Monomer.</text>
</comment>
<dbReference type="AlphaFoldDB" id="E8ZGK0"/>
<evidence type="ECO:0000256" key="2">
    <source>
        <dbReference type="ARBA" id="ARBA00022598"/>
    </source>
</evidence>
<feature type="short sequence motif" description="'HIGH' region" evidence="10">
    <location>
        <begin position="27"/>
        <end position="37"/>
    </location>
</feature>
<feature type="binding site" evidence="10">
    <location>
        <position position="25"/>
    </location>
    <ligand>
        <name>Zn(2+)</name>
        <dbReference type="ChEBI" id="CHEBI:29105"/>
    </ligand>
</feature>
<feature type="binding site" evidence="10">
    <location>
        <position position="252"/>
    </location>
    <ligand>
        <name>ATP</name>
        <dbReference type="ChEBI" id="CHEBI:30616"/>
    </ligand>
</feature>
<evidence type="ECO:0000259" key="11">
    <source>
        <dbReference type="Pfam" id="PF01406"/>
    </source>
</evidence>
<dbReference type="SUPFAM" id="SSF52374">
    <property type="entry name" value="Nucleotidylyl transferase"/>
    <property type="match status" value="1"/>
</dbReference>
<gene>
    <name evidence="10 12" type="primary">cysS</name>
    <name evidence="12" type="ordered locus">HF1_00220</name>
</gene>
<dbReference type="InterPro" id="IPR032678">
    <property type="entry name" value="tRNA-synt_1_cat_dom"/>
</dbReference>
<dbReference type="InterPro" id="IPR009080">
    <property type="entry name" value="tRNAsynth_Ia_anticodon-bd"/>
</dbReference>
<dbReference type="Gene3D" id="1.20.120.1910">
    <property type="entry name" value="Cysteine-tRNA ligase, C-terminal anti-codon recognition domain"/>
    <property type="match status" value="1"/>
</dbReference>
<evidence type="ECO:0000256" key="8">
    <source>
        <dbReference type="ARBA" id="ARBA00023146"/>
    </source>
</evidence>
<dbReference type="HOGENOM" id="CLU_013528_0_0_14"/>
<evidence type="ECO:0000256" key="4">
    <source>
        <dbReference type="ARBA" id="ARBA00022741"/>
    </source>
</evidence>
<dbReference type="OrthoDB" id="9815130at2"/>
<dbReference type="InterPro" id="IPR024909">
    <property type="entry name" value="Cys-tRNA/MSH_ligase"/>
</dbReference>
<dbReference type="EMBL" id="FR773153">
    <property type="protein sequence ID" value="CBY92030.1"/>
    <property type="molecule type" value="Genomic_DNA"/>
</dbReference>
<proteinExistence type="inferred from homology"/>
<comment type="caution">
    <text evidence="10">Lacks conserved residue(s) required for the propagation of feature annotation.</text>
</comment>
<dbReference type="PRINTS" id="PR00983">
    <property type="entry name" value="TRNASYNTHCYS"/>
</dbReference>
<comment type="similarity">
    <text evidence="10">Belongs to the class-I aminoacyl-tRNA synthetase family.</text>
</comment>
<comment type="catalytic activity">
    <reaction evidence="9 10">
        <text>tRNA(Cys) + L-cysteine + ATP = L-cysteinyl-tRNA(Cys) + AMP + diphosphate</text>
        <dbReference type="Rhea" id="RHEA:17773"/>
        <dbReference type="Rhea" id="RHEA-COMP:9661"/>
        <dbReference type="Rhea" id="RHEA-COMP:9679"/>
        <dbReference type="ChEBI" id="CHEBI:30616"/>
        <dbReference type="ChEBI" id="CHEBI:33019"/>
        <dbReference type="ChEBI" id="CHEBI:35235"/>
        <dbReference type="ChEBI" id="CHEBI:78442"/>
        <dbReference type="ChEBI" id="CHEBI:78517"/>
        <dbReference type="ChEBI" id="CHEBI:456215"/>
        <dbReference type="EC" id="6.1.1.16"/>
    </reaction>
</comment>
<accession>E8ZGK0</accession>
<evidence type="ECO:0000313" key="12">
    <source>
        <dbReference type="EMBL" id="CBY92030.1"/>
    </source>
</evidence>
<reference evidence="12 13" key="1">
    <citation type="journal article" date="2011" name="J. Bacteriol.">
        <title>Complete genome sequence of Mycoplasma haemofelis, a hemotropic mycoplasma.</title>
        <authorList>
            <person name="Barker E.N."/>
            <person name="Helps C.R."/>
            <person name="Peters I.R."/>
            <person name="Darby A.C."/>
            <person name="Radford A.D."/>
            <person name="Tasker S."/>
        </authorList>
    </citation>
    <scope>NUCLEOTIDE SEQUENCE [LARGE SCALE GENOMIC DNA]</scope>
    <source>
        <strain evidence="12 13">Langford 1</strain>
    </source>
</reference>
<keyword evidence="5 10" id="KW-0862">Zinc</keyword>
<dbReference type="InterPro" id="IPR014729">
    <property type="entry name" value="Rossmann-like_a/b/a_fold"/>
</dbReference>
<dbReference type="GO" id="GO:0004817">
    <property type="term" value="F:cysteine-tRNA ligase activity"/>
    <property type="evidence" value="ECO:0007669"/>
    <property type="project" value="UniProtKB-UniRule"/>
</dbReference>
<keyword evidence="2 10" id="KW-0436">Ligase</keyword>
<dbReference type="KEGG" id="mha:HF1_00220"/>
<dbReference type="GO" id="GO:0005829">
    <property type="term" value="C:cytosol"/>
    <property type="evidence" value="ECO:0007669"/>
    <property type="project" value="TreeGrafter"/>
</dbReference>
<dbReference type="Gene3D" id="3.40.50.620">
    <property type="entry name" value="HUPs"/>
    <property type="match status" value="1"/>
</dbReference>
<dbReference type="GO" id="GO:0005524">
    <property type="term" value="F:ATP binding"/>
    <property type="evidence" value="ECO:0007669"/>
    <property type="project" value="UniProtKB-UniRule"/>
</dbReference>
<dbReference type="Pfam" id="PF01406">
    <property type="entry name" value="tRNA-synt_1e"/>
    <property type="match status" value="1"/>
</dbReference>
<keyword evidence="4 10" id="KW-0547">Nucleotide-binding</keyword>
<keyword evidence="13" id="KW-1185">Reference proteome</keyword>
<comment type="subcellular location">
    <subcellularLocation>
        <location evidence="10">Cytoplasm</location>
    </subcellularLocation>
</comment>
<dbReference type="EC" id="6.1.1.16" evidence="10"/>
<dbReference type="SUPFAM" id="SSF47323">
    <property type="entry name" value="Anticodon-binding domain of a subclass of class I aminoacyl-tRNA synthetases"/>
    <property type="match status" value="1"/>
</dbReference>
<sequence length="424" mass="49143">MSLKLYDSLEQTLKTLPKDPKIYLCGPTVYDYVHIGNVAPLIIFDFLIRYLEYKRENYLYIHNITDIDDKIVNKAKELSLKEEEIASEYTDHYLWVMNALNVIKPTLMPKVSDHIEDIQRDVSSLLESGFAHFEGKDVVMNIGKIKNYGCLSKQNLNMLKSNENFCLWKYMENGKTWKSPWGDGRPGWHSECFSFINRYSRGGVDLHGGGIDLKFPHHENENAHSEALYSKSLSKIWMYIGHLQTQDGKISKSTNKKFLVKDLLEKYSANSLRYLFLTSKYSLPLLVDESRIEEVGKEFDNYLLTINQAKTYLYLNGGEINSAGDLDSEFLSIFENDLNLPEVLTWLQKLKKEVLTGIKEKKIEVVSKGGSQLIRHLEFLGFKIEDEHTVENVALIDEWKNSLANKDYSKADEIRELLKRRRIL</sequence>
<dbReference type="HAMAP" id="MF_00041">
    <property type="entry name" value="Cys_tRNA_synth"/>
    <property type="match status" value="1"/>
</dbReference>
<keyword evidence="6 10" id="KW-0067">ATP-binding</keyword>
<dbReference type="GO" id="GO:0006423">
    <property type="term" value="P:cysteinyl-tRNA aminoacylation"/>
    <property type="evidence" value="ECO:0007669"/>
    <property type="project" value="UniProtKB-UniRule"/>
</dbReference>
<feature type="binding site" evidence="10">
    <location>
        <position position="221"/>
    </location>
    <ligand>
        <name>Zn(2+)</name>
        <dbReference type="ChEBI" id="CHEBI:29105"/>
    </ligand>
</feature>
<dbReference type="NCBIfam" id="TIGR00435">
    <property type="entry name" value="cysS"/>
    <property type="match status" value="1"/>
</dbReference>
<dbReference type="InterPro" id="IPR015803">
    <property type="entry name" value="Cys-tRNA-ligase"/>
</dbReference>
<dbReference type="PANTHER" id="PTHR10890">
    <property type="entry name" value="CYSTEINYL-TRNA SYNTHETASE"/>
    <property type="match status" value="1"/>
</dbReference>
<evidence type="ECO:0000256" key="5">
    <source>
        <dbReference type="ARBA" id="ARBA00022833"/>
    </source>
</evidence>
<feature type="binding site" evidence="10">
    <location>
        <position position="217"/>
    </location>
    <ligand>
        <name>Zn(2+)</name>
        <dbReference type="ChEBI" id="CHEBI:29105"/>
    </ligand>
</feature>
<dbReference type="PANTHER" id="PTHR10890:SF3">
    <property type="entry name" value="CYSTEINE--TRNA LIGASE, CYTOPLASMIC"/>
    <property type="match status" value="1"/>
</dbReference>
<protein>
    <recommendedName>
        <fullName evidence="10">Cysteine--tRNA ligase</fullName>
        <ecNumber evidence="10">6.1.1.16</ecNumber>
    </recommendedName>
    <alternativeName>
        <fullName evidence="10">Cysteinyl-tRNA synthetase</fullName>
        <shortName evidence="10">CysRS</shortName>
    </alternativeName>
</protein>